<dbReference type="Pfam" id="PF01850">
    <property type="entry name" value="PIN"/>
    <property type="match status" value="1"/>
</dbReference>
<dbReference type="EMBL" id="MTKS01000383">
    <property type="protein sequence ID" value="RWX50122.1"/>
    <property type="molecule type" value="Genomic_DNA"/>
</dbReference>
<proteinExistence type="predicted"/>
<name>A0A444JAP5_9BACT</name>
<dbReference type="Proteomes" id="UP000288892">
    <property type="component" value="Unassembled WGS sequence"/>
</dbReference>
<gene>
    <name evidence="2" type="ORF">VU01_13831</name>
</gene>
<protein>
    <submittedName>
        <fullName evidence="2">PIN domain-containing protein</fullName>
    </submittedName>
</protein>
<dbReference type="InterPro" id="IPR029060">
    <property type="entry name" value="PIN-like_dom_sf"/>
</dbReference>
<dbReference type="AlphaFoldDB" id="A0A444JAP5"/>
<comment type="caution">
    <text evidence="2">The sequence shown here is derived from an EMBL/GenBank/DDBJ whole genome shotgun (WGS) entry which is preliminary data.</text>
</comment>
<evidence type="ECO:0000313" key="2">
    <source>
        <dbReference type="EMBL" id="RWX50122.1"/>
    </source>
</evidence>
<dbReference type="InterPro" id="IPR002716">
    <property type="entry name" value="PIN_dom"/>
</dbReference>
<dbReference type="SUPFAM" id="SSF88723">
    <property type="entry name" value="PIN domain-like"/>
    <property type="match status" value="1"/>
</dbReference>
<organism evidence="2 3">
    <name type="scientific">Candidatus Electrothrix marina</name>
    <dbReference type="NCBI Taxonomy" id="1859130"/>
    <lineage>
        <taxon>Bacteria</taxon>
        <taxon>Pseudomonadati</taxon>
        <taxon>Thermodesulfobacteriota</taxon>
        <taxon>Desulfobulbia</taxon>
        <taxon>Desulfobulbales</taxon>
        <taxon>Desulfobulbaceae</taxon>
        <taxon>Candidatus Electrothrix</taxon>
    </lineage>
</organism>
<evidence type="ECO:0000313" key="3">
    <source>
        <dbReference type="Proteomes" id="UP000288892"/>
    </source>
</evidence>
<dbReference type="Gene3D" id="3.40.50.1010">
    <property type="entry name" value="5'-nuclease"/>
    <property type="match status" value="1"/>
</dbReference>
<evidence type="ECO:0000259" key="1">
    <source>
        <dbReference type="Pfam" id="PF01850"/>
    </source>
</evidence>
<sequence>MVKPRYLLDTNILSEPLRPQPNSSVMKQLERHYHEVATAAVVWYELRFGCCRLPVSRRRQRIEQYLNEVVLPHLPLFPYDQAAADWHAEERAVLKKEKALEEQGKVLAEKNEALKEHAKALAEKDNALAKAIQALVDSGMTEDEAKNRLGLSS</sequence>
<accession>A0A444JAP5</accession>
<keyword evidence="3" id="KW-1185">Reference proteome</keyword>
<feature type="domain" description="PIN" evidence="1">
    <location>
        <begin position="6"/>
        <end position="80"/>
    </location>
</feature>
<reference evidence="2 3" key="1">
    <citation type="submission" date="2017-01" db="EMBL/GenBank/DDBJ databases">
        <title>The cable genome- insights into the physiology and evolution of filamentous bacteria capable of sulfide oxidation via long distance electron transfer.</title>
        <authorList>
            <person name="Schreiber L."/>
            <person name="Bjerg J.T."/>
            <person name="Boggild A."/>
            <person name="Van De Vossenberg J."/>
            <person name="Meysman F."/>
            <person name="Nielsen L.P."/>
            <person name="Schramm A."/>
            <person name="Kjeldsen K.U."/>
        </authorList>
    </citation>
    <scope>NUCLEOTIDE SEQUENCE [LARGE SCALE GENOMIC DNA]</scope>
    <source>
        <strain evidence="2">A5</strain>
    </source>
</reference>